<name>A0A2S5SQR5_9BURK</name>
<evidence type="ECO:0000256" key="1">
    <source>
        <dbReference type="SAM" id="Phobius"/>
    </source>
</evidence>
<proteinExistence type="predicted"/>
<dbReference type="OrthoDB" id="5688397at2"/>
<evidence type="ECO:0000313" key="3">
    <source>
        <dbReference type="Proteomes" id="UP000238605"/>
    </source>
</evidence>
<keyword evidence="1" id="KW-0472">Membrane</keyword>
<dbReference type="RefSeq" id="WP_104303705.1">
    <property type="nucleotide sequence ID" value="NZ_PSNX01000016.1"/>
</dbReference>
<feature type="transmembrane region" description="Helical" evidence="1">
    <location>
        <begin position="630"/>
        <end position="656"/>
    </location>
</feature>
<keyword evidence="3" id="KW-1185">Reference proteome</keyword>
<dbReference type="Proteomes" id="UP000238605">
    <property type="component" value="Unassembled WGS sequence"/>
</dbReference>
<dbReference type="InterPro" id="IPR011385">
    <property type="entry name" value="Site-sp_rcmbase"/>
</dbReference>
<feature type="transmembrane region" description="Helical" evidence="1">
    <location>
        <begin position="474"/>
        <end position="497"/>
    </location>
</feature>
<dbReference type="Pfam" id="PF10136">
    <property type="entry name" value="SpecificRecomb"/>
    <property type="match status" value="1"/>
</dbReference>
<feature type="transmembrane region" description="Helical" evidence="1">
    <location>
        <begin position="509"/>
        <end position="534"/>
    </location>
</feature>
<dbReference type="AlphaFoldDB" id="A0A2S5SQR5"/>
<keyword evidence="1" id="KW-1133">Transmembrane helix</keyword>
<accession>A0A2S5SQR5</accession>
<organism evidence="2 3">
    <name type="scientific">Caldimonas caldifontis</name>
    <dbReference type="NCBI Taxonomy" id="1452508"/>
    <lineage>
        <taxon>Bacteria</taxon>
        <taxon>Pseudomonadati</taxon>
        <taxon>Pseudomonadota</taxon>
        <taxon>Betaproteobacteria</taxon>
        <taxon>Burkholderiales</taxon>
        <taxon>Sphaerotilaceae</taxon>
        <taxon>Caldimonas</taxon>
    </lineage>
</organism>
<protein>
    <submittedName>
        <fullName evidence="2">Recombinase</fullName>
    </submittedName>
</protein>
<dbReference type="EMBL" id="PSNX01000016">
    <property type="protein sequence ID" value="PPE65088.1"/>
    <property type="molecule type" value="Genomic_DNA"/>
</dbReference>
<dbReference type="PIRSF" id="PIRSF015380">
    <property type="entry name" value="Site-sp_rcmb"/>
    <property type="match status" value="1"/>
</dbReference>
<feature type="transmembrane region" description="Helical" evidence="1">
    <location>
        <begin position="576"/>
        <end position="598"/>
    </location>
</feature>
<gene>
    <name evidence="2" type="ORF">C1704_15805</name>
</gene>
<keyword evidence="1" id="KW-0812">Transmembrane</keyword>
<reference evidence="2 3" key="1">
    <citation type="submission" date="2018-02" db="EMBL/GenBank/DDBJ databases">
        <title>Reclassifiation of [Polyangium] brachysporum DSM 7029 as Guopingzhaonella breviflexa gen. nov., sp. nov., a member of the family Comamonadaceae.</title>
        <authorList>
            <person name="Tang B."/>
        </authorList>
    </citation>
    <scope>NUCLEOTIDE SEQUENCE [LARGE SCALE GENOMIC DNA]</scope>
    <source>
        <strain evidence="2 3">BCRC 80649</strain>
    </source>
</reference>
<comment type="caution">
    <text evidence="2">The sequence shown here is derived from an EMBL/GenBank/DDBJ whole genome shotgun (WGS) entry which is preliminary data.</text>
</comment>
<sequence>MPGLFAPRPAVAVWDLNSLLAALDPKAERAERNLWLVRLVEWLRHARLAPKLADGDDPTQPAAPDLPRATPRPVLKLRHLLNLLDREPEYRAKLVELLARTLVDMDATLLLADFGFASQMAFFGEVLERIQRKVLPGTPDTDDLAELFQLAFSDAEDAQWLQAIDDDTLERLAALMREAVAARRHPRAAESWRTSLLDATVFCLTQARALAFSADIRSRMTGEARALASFHQLLRAFQAVRQELESDERRDETLVPALRYFRTLLDACRRDADTVYDALEDTGISVDIVFGVQQLQARLDRAGHLLDGLLSDAPARAVRDLVVQLAETAQRRRSVRALLARNYSLLARKMAERNAETGEHYITRDRREYLQMFWRAAGGGAVTTITVFLKFLIGLLGFSGFFAGFAAGLNYAASFVVIQLAHFTLATKQPAMTAPAMARKLGDVASDEAVEDFVDEVSHLIRTQVAGILGNVSVVLPCALAVQWLWALAFGSPLIGADKAQYAVDSLSALGWTPVYAACTGVLLFASSLIAGWAENWFVLHRLGSALRWNPGIVARLGANRAARWSVWLQGNVSGLAGNISLGMMLGLVPAVAGFFGIGFDVRHVTLASGQLGVALGALGWDLLSTPGFWLAVVGVMLTGVLNVTVSFVLAFRLALRSRNIRLKDRGRIYAAVRLRLRQRPASFLWPGREPAPPATV</sequence>
<evidence type="ECO:0000313" key="2">
    <source>
        <dbReference type="EMBL" id="PPE65088.1"/>
    </source>
</evidence>
<feature type="transmembrane region" description="Helical" evidence="1">
    <location>
        <begin position="400"/>
        <end position="422"/>
    </location>
</feature>